<evidence type="ECO:0000313" key="8">
    <source>
        <dbReference type="WBParaSite" id="PSAMB.scaffold5354size11928.g26481.t1"/>
    </source>
</evidence>
<dbReference type="GO" id="GO:0033119">
    <property type="term" value="P:negative regulation of RNA splicing"/>
    <property type="evidence" value="ECO:0007669"/>
    <property type="project" value="TreeGrafter"/>
</dbReference>
<comment type="subcellular location">
    <subcellularLocation>
        <location evidence="1">Membrane</location>
        <topology evidence="1">Multi-pass membrane protein</topology>
    </subcellularLocation>
</comment>
<evidence type="ECO:0000256" key="6">
    <source>
        <dbReference type="RuleBase" id="RU004379"/>
    </source>
</evidence>
<dbReference type="GO" id="GO:0034620">
    <property type="term" value="P:cellular response to unfolded protein"/>
    <property type="evidence" value="ECO:0007669"/>
    <property type="project" value="TreeGrafter"/>
</dbReference>
<reference evidence="8" key="1">
    <citation type="submission" date="2022-11" db="UniProtKB">
        <authorList>
            <consortium name="WormBaseParasite"/>
        </authorList>
    </citation>
    <scope>IDENTIFICATION</scope>
</reference>
<dbReference type="InterPro" id="IPR006214">
    <property type="entry name" value="Bax_inhibitor_1-related"/>
</dbReference>
<organism evidence="7 8">
    <name type="scientific">Plectus sambesii</name>
    <dbReference type="NCBI Taxonomy" id="2011161"/>
    <lineage>
        <taxon>Eukaryota</taxon>
        <taxon>Metazoa</taxon>
        <taxon>Ecdysozoa</taxon>
        <taxon>Nematoda</taxon>
        <taxon>Chromadorea</taxon>
        <taxon>Plectida</taxon>
        <taxon>Plectina</taxon>
        <taxon>Plectoidea</taxon>
        <taxon>Plectidae</taxon>
        <taxon>Plectus</taxon>
    </lineage>
</organism>
<dbReference type="AlphaFoldDB" id="A0A914WTN5"/>
<keyword evidence="4 6" id="KW-1133">Transmembrane helix</keyword>
<feature type="transmembrane region" description="Helical" evidence="6">
    <location>
        <begin position="31"/>
        <end position="48"/>
    </location>
</feature>
<dbReference type="GO" id="GO:0019899">
    <property type="term" value="F:enzyme binding"/>
    <property type="evidence" value="ECO:0007669"/>
    <property type="project" value="TreeGrafter"/>
</dbReference>
<proteinExistence type="inferred from homology"/>
<dbReference type="GO" id="GO:0031966">
    <property type="term" value="C:mitochondrial membrane"/>
    <property type="evidence" value="ECO:0007669"/>
    <property type="project" value="TreeGrafter"/>
</dbReference>
<evidence type="ECO:0000256" key="1">
    <source>
        <dbReference type="ARBA" id="ARBA00004141"/>
    </source>
</evidence>
<evidence type="ECO:0000256" key="4">
    <source>
        <dbReference type="ARBA" id="ARBA00022989"/>
    </source>
</evidence>
<dbReference type="WBParaSite" id="PSAMB.scaffold5354size11928.g26481.t1">
    <property type="protein sequence ID" value="PSAMB.scaffold5354size11928.g26481.t1"/>
    <property type="gene ID" value="PSAMB.scaffold5354size11928.g26481"/>
</dbReference>
<sequence>MAQKFMHYSEQFFGTLDQKLEKPVKNHLKDVYSVLAIGLLAAATGAYVHVCTDLLRGNLLTSLGSMAILLLLYATPDNGNNQKLRLGYFMGFAGLSGLGTGPLLDMAVRLNPSIVVTAFFGTCVVFICFTIAALYAPDRKFLYLGGILMSAVSTMFWMGLLNLFFASRFIFQLNLYAGLIVMCGFVLYDTQLIIEKRRRNDTDFIWHAVELFIDFLDIFRRLLIILSQKESNEKKRKD</sequence>
<dbReference type="PANTHER" id="PTHR23291">
    <property type="entry name" value="BAX INHIBITOR-RELATED"/>
    <property type="match status" value="1"/>
</dbReference>
<keyword evidence="3 6" id="KW-0812">Transmembrane</keyword>
<evidence type="ECO:0000256" key="3">
    <source>
        <dbReference type="ARBA" id="ARBA00022692"/>
    </source>
</evidence>
<feature type="transmembrane region" description="Helical" evidence="6">
    <location>
        <begin position="114"/>
        <end position="134"/>
    </location>
</feature>
<dbReference type="Pfam" id="PF01027">
    <property type="entry name" value="Bax1-I"/>
    <property type="match status" value="1"/>
</dbReference>
<evidence type="ECO:0000256" key="5">
    <source>
        <dbReference type="ARBA" id="ARBA00023136"/>
    </source>
</evidence>
<dbReference type="PANTHER" id="PTHR23291:SF32">
    <property type="entry name" value="BAX INHIBITOR 1"/>
    <property type="match status" value="1"/>
</dbReference>
<feature type="transmembrane region" description="Helical" evidence="6">
    <location>
        <begin position="54"/>
        <end position="74"/>
    </location>
</feature>
<dbReference type="Proteomes" id="UP000887566">
    <property type="component" value="Unplaced"/>
</dbReference>
<dbReference type="GO" id="GO:2001234">
    <property type="term" value="P:negative regulation of apoptotic signaling pathway"/>
    <property type="evidence" value="ECO:0007669"/>
    <property type="project" value="TreeGrafter"/>
</dbReference>
<accession>A0A914WTN5</accession>
<feature type="transmembrane region" description="Helical" evidence="6">
    <location>
        <begin position="141"/>
        <end position="163"/>
    </location>
</feature>
<protein>
    <submittedName>
        <fullName evidence="8">Bax inhibitor 1</fullName>
    </submittedName>
</protein>
<dbReference type="CDD" id="cd10430">
    <property type="entry name" value="BI-1"/>
    <property type="match status" value="1"/>
</dbReference>
<keyword evidence="7" id="KW-1185">Reference proteome</keyword>
<name>A0A914WTN5_9BILA</name>
<feature type="transmembrane region" description="Helical" evidence="6">
    <location>
        <begin position="86"/>
        <end position="108"/>
    </location>
</feature>
<feature type="transmembrane region" description="Helical" evidence="6">
    <location>
        <begin position="169"/>
        <end position="188"/>
    </location>
</feature>
<evidence type="ECO:0000256" key="2">
    <source>
        <dbReference type="ARBA" id="ARBA00010350"/>
    </source>
</evidence>
<keyword evidence="5 6" id="KW-0472">Membrane</keyword>
<comment type="similarity">
    <text evidence="2 6">Belongs to the BI1 family.</text>
</comment>
<evidence type="ECO:0000313" key="7">
    <source>
        <dbReference type="Proteomes" id="UP000887566"/>
    </source>
</evidence>